<evidence type="ECO:0000256" key="1">
    <source>
        <dbReference type="SAM" id="MobiDB-lite"/>
    </source>
</evidence>
<feature type="compositionally biased region" description="Pro residues" evidence="1">
    <location>
        <begin position="272"/>
        <end position="284"/>
    </location>
</feature>
<dbReference type="Pfam" id="PF24602">
    <property type="entry name" value="DUF7622"/>
    <property type="match status" value="1"/>
</dbReference>
<dbReference type="PANTHER" id="PTHR37433">
    <property type="entry name" value="PROTEIN CBG25136-RELATED"/>
    <property type="match status" value="1"/>
</dbReference>
<sequence length="295" mass="33845">MLLVPFILSLVAPSIAVVCYDFATDNYCCGDYCYLYRTNYSQIYVSSAGCVQGRGYSAFENKCWNSNSRSFCLCDGYHCNYPFVYKQFRIDENFLTPWNNRSLICGKEKVDNNDCVACKQIYTSEYSLSGCWRDYSFTRVESFMQPQSCVRIRRNEEENDIHCLCDTGDNCDRRLVHEQKLQSEAVTCLMGRTGNQTCKGDFCFIFTQSPSRNKWDTERGCITNNETLRPGLYQPGYFTLMSKYEMVVCKSDECNVNMKKAKKFVTITEPSCPVPASPTTPRPEPVTGRPATLWT</sequence>
<dbReference type="PANTHER" id="PTHR37433:SF5">
    <property type="entry name" value="DUF753 DOMAIN-CONTAINING PROTEIN-RELATED"/>
    <property type="match status" value="1"/>
</dbReference>
<dbReference type="InterPro" id="IPR056039">
    <property type="entry name" value="DUF7622"/>
</dbReference>
<evidence type="ECO:0000259" key="3">
    <source>
        <dbReference type="Pfam" id="PF24602"/>
    </source>
</evidence>
<dbReference type="EnsemblMetazoa" id="PPA13477.1">
    <property type="protein sequence ID" value="PPA13477.1"/>
    <property type="gene ID" value="WBGene00103031"/>
</dbReference>
<dbReference type="Proteomes" id="UP000005239">
    <property type="component" value="Unassembled WGS sequence"/>
</dbReference>
<feature type="domain" description="DUF7622" evidence="3">
    <location>
        <begin position="183"/>
        <end position="259"/>
    </location>
</feature>
<reference evidence="5" key="1">
    <citation type="journal article" date="2008" name="Nat. Genet.">
        <title>The Pristionchus pacificus genome provides a unique perspective on nematode lifestyle and parasitism.</title>
        <authorList>
            <person name="Dieterich C."/>
            <person name="Clifton S.W."/>
            <person name="Schuster L.N."/>
            <person name="Chinwalla A."/>
            <person name="Delehaunty K."/>
            <person name="Dinkelacker I."/>
            <person name="Fulton L."/>
            <person name="Fulton R."/>
            <person name="Godfrey J."/>
            <person name="Minx P."/>
            <person name="Mitreva M."/>
            <person name="Roeseler W."/>
            <person name="Tian H."/>
            <person name="Witte H."/>
            <person name="Yang S.P."/>
            <person name="Wilson R.K."/>
            <person name="Sommer R.J."/>
        </authorList>
    </citation>
    <scope>NUCLEOTIDE SEQUENCE [LARGE SCALE GENOMIC DNA]</scope>
    <source>
        <strain evidence="5">PS312</strain>
    </source>
</reference>
<feature type="region of interest" description="Disordered" evidence="1">
    <location>
        <begin position="272"/>
        <end position="295"/>
    </location>
</feature>
<organism evidence="4 5">
    <name type="scientific">Pristionchus pacificus</name>
    <name type="common">Parasitic nematode worm</name>
    <dbReference type="NCBI Taxonomy" id="54126"/>
    <lineage>
        <taxon>Eukaryota</taxon>
        <taxon>Metazoa</taxon>
        <taxon>Ecdysozoa</taxon>
        <taxon>Nematoda</taxon>
        <taxon>Chromadorea</taxon>
        <taxon>Rhabditida</taxon>
        <taxon>Rhabditina</taxon>
        <taxon>Diplogasteromorpha</taxon>
        <taxon>Diplogasteroidea</taxon>
        <taxon>Neodiplogasteridae</taxon>
        <taxon>Pristionchus</taxon>
    </lineage>
</organism>
<evidence type="ECO:0000256" key="2">
    <source>
        <dbReference type="SAM" id="SignalP"/>
    </source>
</evidence>
<name>A0A2A6C1S7_PRIPA</name>
<evidence type="ECO:0000313" key="4">
    <source>
        <dbReference type="EnsemblMetazoa" id="PPA13477.1"/>
    </source>
</evidence>
<keyword evidence="5" id="KW-1185">Reference proteome</keyword>
<proteinExistence type="predicted"/>
<gene>
    <name evidence="4" type="primary">WBGene00103031</name>
</gene>
<dbReference type="AlphaFoldDB" id="A0A2A6C1S7"/>
<evidence type="ECO:0000313" key="5">
    <source>
        <dbReference type="Proteomes" id="UP000005239"/>
    </source>
</evidence>
<reference evidence="4" key="2">
    <citation type="submission" date="2022-06" db="UniProtKB">
        <authorList>
            <consortium name="EnsemblMetazoa"/>
        </authorList>
    </citation>
    <scope>IDENTIFICATION</scope>
    <source>
        <strain evidence="4">PS312</strain>
    </source>
</reference>
<keyword evidence="2" id="KW-0732">Signal</keyword>
<feature type="signal peptide" evidence="2">
    <location>
        <begin position="1"/>
        <end position="16"/>
    </location>
</feature>
<accession>A0A8R1UB51</accession>
<accession>A0A2A6C1S7</accession>
<feature type="chain" id="PRO_5043859368" description="DUF7622 domain-containing protein" evidence="2">
    <location>
        <begin position="17"/>
        <end position="295"/>
    </location>
</feature>
<protein>
    <recommendedName>
        <fullName evidence="3">DUF7622 domain-containing protein</fullName>
    </recommendedName>
</protein>